<evidence type="ECO:0000313" key="5">
    <source>
        <dbReference type="EMBL" id="KAF9493064.1"/>
    </source>
</evidence>
<keyword evidence="2" id="KW-0812">Transmembrane</keyword>
<reference evidence="5" key="1">
    <citation type="submission" date="2020-11" db="EMBL/GenBank/DDBJ databases">
        <authorList>
            <consortium name="DOE Joint Genome Institute"/>
            <person name="Ahrendt S."/>
            <person name="Riley R."/>
            <person name="Andreopoulos W."/>
            <person name="Labutti K."/>
            <person name="Pangilinan J."/>
            <person name="Ruiz-Duenas F.J."/>
            <person name="Barrasa J.M."/>
            <person name="Sanchez-Garcia M."/>
            <person name="Camarero S."/>
            <person name="Miyauchi S."/>
            <person name="Serrano A."/>
            <person name="Linde D."/>
            <person name="Babiker R."/>
            <person name="Drula E."/>
            <person name="Ayuso-Fernandez I."/>
            <person name="Pacheco R."/>
            <person name="Padilla G."/>
            <person name="Ferreira P."/>
            <person name="Barriuso J."/>
            <person name="Kellner H."/>
            <person name="Castanera R."/>
            <person name="Alfaro M."/>
            <person name="Ramirez L."/>
            <person name="Pisabarro A.G."/>
            <person name="Kuo A."/>
            <person name="Tritt A."/>
            <person name="Lipzen A."/>
            <person name="He G."/>
            <person name="Yan M."/>
            <person name="Ng V."/>
            <person name="Cullen D."/>
            <person name="Martin F."/>
            <person name="Rosso M.-N."/>
            <person name="Henrissat B."/>
            <person name="Hibbett D."/>
            <person name="Martinez A.T."/>
            <person name="Grigoriev I.V."/>
        </authorList>
    </citation>
    <scope>NUCLEOTIDE SEQUENCE</scope>
    <source>
        <strain evidence="5">ATCC 90797</strain>
    </source>
</reference>
<keyword evidence="4" id="KW-0472">Membrane</keyword>
<evidence type="ECO:0000256" key="2">
    <source>
        <dbReference type="ARBA" id="ARBA00022692"/>
    </source>
</evidence>
<gene>
    <name evidence="5" type="ORF">BDN71DRAFT_1156467</name>
</gene>
<sequence length="159" mass="17541">MYDHNGRLNIYAFAFRNRRSVRKLGAGLAAESRSFTNHILSSVIAGKSFSRIRSTSTPLHNVVRRQTIPKAYAISASLVVSHVDGDVGIALPFIANFAAGAIAGISEILVFYPLDVVSTPLYWRDAGMKIILYAVRSKPVCNLIPEKRPKVWLGRSSRL</sequence>
<evidence type="ECO:0000256" key="3">
    <source>
        <dbReference type="ARBA" id="ARBA00022989"/>
    </source>
</evidence>
<evidence type="ECO:0000313" key="6">
    <source>
        <dbReference type="Proteomes" id="UP000807025"/>
    </source>
</evidence>
<dbReference type="GO" id="GO:0016020">
    <property type="term" value="C:membrane"/>
    <property type="evidence" value="ECO:0007669"/>
    <property type="project" value="UniProtKB-SubCell"/>
</dbReference>
<accession>A0A9P5ZVF5</accession>
<organism evidence="5 6">
    <name type="scientific">Pleurotus eryngii</name>
    <name type="common">Boletus of the steppes</name>
    <dbReference type="NCBI Taxonomy" id="5323"/>
    <lineage>
        <taxon>Eukaryota</taxon>
        <taxon>Fungi</taxon>
        <taxon>Dikarya</taxon>
        <taxon>Basidiomycota</taxon>
        <taxon>Agaricomycotina</taxon>
        <taxon>Agaricomycetes</taxon>
        <taxon>Agaricomycetidae</taxon>
        <taxon>Agaricales</taxon>
        <taxon>Pleurotineae</taxon>
        <taxon>Pleurotaceae</taxon>
        <taxon>Pleurotus</taxon>
    </lineage>
</organism>
<keyword evidence="6" id="KW-1185">Reference proteome</keyword>
<name>A0A9P5ZVF5_PLEER</name>
<dbReference type="SUPFAM" id="SSF103506">
    <property type="entry name" value="Mitochondrial carrier"/>
    <property type="match status" value="1"/>
</dbReference>
<dbReference type="EMBL" id="MU154591">
    <property type="protein sequence ID" value="KAF9493064.1"/>
    <property type="molecule type" value="Genomic_DNA"/>
</dbReference>
<comment type="subcellular location">
    <subcellularLocation>
        <location evidence="1">Membrane</location>
    </subcellularLocation>
</comment>
<evidence type="ECO:0000256" key="4">
    <source>
        <dbReference type="ARBA" id="ARBA00023136"/>
    </source>
</evidence>
<evidence type="ECO:0000256" key="1">
    <source>
        <dbReference type="ARBA" id="ARBA00004370"/>
    </source>
</evidence>
<keyword evidence="3" id="KW-1133">Transmembrane helix</keyword>
<proteinExistence type="predicted"/>
<protein>
    <submittedName>
        <fullName evidence="5">Uncharacterized protein</fullName>
    </submittedName>
</protein>
<dbReference type="Proteomes" id="UP000807025">
    <property type="component" value="Unassembled WGS sequence"/>
</dbReference>
<comment type="caution">
    <text evidence="5">The sequence shown here is derived from an EMBL/GenBank/DDBJ whole genome shotgun (WGS) entry which is preliminary data.</text>
</comment>
<dbReference type="AlphaFoldDB" id="A0A9P5ZVF5"/>
<dbReference type="InterPro" id="IPR023395">
    <property type="entry name" value="MCP_dom_sf"/>
</dbReference>